<organism evidence="1 2">
    <name type="scientific">Pistacia atlantica</name>
    <dbReference type="NCBI Taxonomy" id="434234"/>
    <lineage>
        <taxon>Eukaryota</taxon>
        <taxon>Viridiplantae</taxon>
        <taxon>Streptophyta</taxon>
        <taxon>Embryophyta</taxon>
        <taxon>Tracheophyta</taxon>
        <taxon>Spermatophyta</taxon>
        <taxon>Magnoliopsida</taxon>
        <taxon>eudicotyledons</taxon>
        <taxon>Gunneridae</taxon>
        <taxon>Pentapetalae</taxon>
        <taxon>rosids</taxon>
        <taxon>malvids</taxon>
        <taxon>Sapindales</taxon>
        <taxon>Anacardiaceae</taxon>
        <taxon>Pistacia</taxon>
    </lineage>
</organism>
<protein>
    <submittedName>
        <fullName evidence="1">Uncharacterized protein</fullName>
    </submittedName>
</protein>
<gene>
    <name evidence="1" type="ORF">Patl1_06933</name>
</gene>
<evidence type="ECO:0000313" key="2">
    <source>
        <dbReference type="Proteomes" id="UP001164250"/>
    </source>
</evidence>
<dbReference type="EMBL" id="CM047906">
    <property type="protein sequence ID" value="KAJ0087278.1"/>
    <property type="molecule type" value="Genomic_DNA"/>
</dbReference>
<dbReference type="Proteomes" id="UP001164250">
    <property type="component" value="Chromosome 10"/>
</dbReference>
<accession>A0ACC1AKV5</accession>
<comment type="caution">
    <text evidence="1">The sequence shown here is derived from an EMBL/GenBank/DDBJ whole genome shotgun (WGS) entry which is preliminary data.</text>
</comment>
<name>A0ACC1AKV5_9ROSI</name>
<keyword evidence="2" id="KW-1185">Reference proteome</keyword>
<reference evidence="2" key="1">
    <citation type="journal article" date="2023" name="G3 (Bethesda)">
        <title>Genome assembly and association tests identify interacting loci associated with vigor, precocity, and sex in interspecific pistachio rootstocks.</title>
        <authorList>
            <person name="Palmer W."/>
            <person name="Jacygrad E."/>
            <person name="Sagayaradj S."/>
            <person name="Cavanaugh K."/>
            <person name="Han R."/>
            <person name="Bertier L."/>
            <person name="Beede B."/>
            <person name="Kafkas S."/>
            <person name="Golino D."/>
            <person name="Preece J."/>
            <person name="Michelmore R."/>
        </authorList>
    </citation>
    <scope>NUCLEOTIDE SEQUENCE [LARGE SCALE GENOMIC DNA]</scope>
</reference>
<sequence>MSSLILSGPFAVINEHFNSILPNCYDAIGLMLMICIKHQHQAMLQALVNISLWPRFKIVFDLHLGSLRNANVRTLWEDDIHHHYVMRRYAEFTASLVHLNVEYGDGQVRCF</sequence>
<evidence type="ECO:0000313" key="1">
    <source>
        <dbReference type="EMBL" id="KAJ0087278.1"/>
    </source>
</evidence>
<proteinExistence type="predicted"/>